<dbReference type="AlphaFoldDB" id="A0A8S9U683"/>
<dbReference type="Proteomes" id="UP000704712">
    <property type="component" value="Unassembled WGS sequence"/>
</dbReference>
<proteinExistence type="predicted"/>
<sequence>MRCLSACIASLAPKLRTKTLKTADEWEKFLNNTTYALRAAYHSMTNTSPAQQAFGRNMFFDIKHETDWVEERRRKADQIKINNERENSKRVSWDYTPGDKFYSVATLVSKGRHCRFSTAPTRS</sequence>
<dbReference type="Gene3D" id="3.30.420.10">
    <property type="entry name" value="Ribonuclease H-like superfamily/Ribonuclease H"/>
    <property type="match status" value="1"/>
</dbReference>
<evidence type="ECO:0000313" key="1">
    <source>
        <dbReference type="EMBL" id="KAF4134709.1"/>
    </source>
</evidence>
<organism evidence="1 2">
    <name type="scientific">Phytophthora infestans</name>
    <name type="common">Potato late blight agent</name>
    <name type="synonym">Botrytis infestans</name>
    <dbReference type="NCBI Taxonomy" id="4787"/>
    <lineage>
        <taxon>Eukaryota</taxon>
        <taxon>Sar</taxon>
        <taxon>Stramenopiles</taxon>
        <taxon>Oomycota</taxon>
        <taxon>Peronosporomycetes</taxon>
        <taxon>Peronosporales</taxon>
        <taxon>Peronosporaceae</taxon>
        <taxon>Phytophthora</taxon>
    </lineage>
</organism>
<evidence type="ECO:0000313" key="2">
    <source>
        <dbReference type="Proteomes" id="UP000704712"/>
    </source>
</evidence>
<accession>A0A8S9U683</accession>
<protein>
    <submittedName>
        <fullName evidence="1">Uncharacterized protein</fullName>
    </submittedName>
</protein>
<gene>
    <name evidence="1" type="ORF">GN958_ATG15965</name>
</gene>
<dbReference type="InterPro" id="IPR036397">
    <property type="entry name" value="RNaseH_sf"/>
</dbReference>
<comment type="caution">
    <text evidence="1">The sequence shown here is derived from an EMBL/GenBank/DDBJ whole genome shotgun (WGS) entry which is preliminary data.</text>
</comment>
<reference evidence="1" key="1">
    <citation type="submission" date="2020-03" db="EMBL/GenBank/DDBJ databases">
        <title>Hybrid Assembly of Korean Phytophthora infestans isolates.</title>
        <authorList>
            <person name="Prokchorchik M."/>
            <person name="Lee Y."/>
            <person name="Seo J."/>
            <person name="Cho J.-H."/>
            <person name="Park Y.-E."/>
            <person name="Jang D.-C."/>
            <person name="Im J.-S."/>
            <person name="Choi J.-G."/>
            <person name="Park H.-J."/>
            <person name="Lee G.-B."/>
            <person name="Lee Y.-G."/>
            <person name="Hong S.-Y."/>
            <person name="Cho K."/>
            <person name="Sohn K.H."/>
        </authorList>
    </citation>
    <scope>NUCLEOTIDE SEQUENCE</scope>
    <source>
        <strain evidence="1">KR_2_A2</strain>
    </source>
</reference>
<name>A0A8S9U683_PHYIN</name>
<dbReference type="EMBL" id="JAACNO010002256">
    <property type="protein sequence ID" value="KAF4134709.1"/>
    <property type="molecule type" value="Genomic_DNA"/>
</dbReference>
<dbReference type="GO" id="GO:0003676">
    <property type="term" value="F:nucleic acid binding"/>
    <property type="evidence" value="ECO:0007669"/>
    <property type="project" value="InterPro"/>
</dbReference>